<organism evidence="1 2">
    <name type="scientific">Thermaerobacillus caldiproteolyticus</name>
    <dbReference type="NCBI Taxonomy" id="247480"/>
    <lineage>
        <taxon>Bacteria</taxon>
        <taxon>Bacillati</taxon>
        <taxon>Bacillota</taxon>
        <taxon>Bacilli</taxon>
        <taxon>Bacillales</taxon>
        <taxon>Anoxybacillaceae</taxon>
        <taxon>Thermaerobacillus</taxon>
    </lineage>
</organism>
<dbReference type="Proteomes" id="UP000523087">
    <property type="component" value="Unassembled WGS sequence"/>
</dbReference>
<keyword evidence="2" id="KW-1185">Reference proteome</keyword>
<proteinExistence type="predicted"/>
<accession>A0A7W0C0M2</accession>
<sequence length="121" mass="14193">MFETWKEWMKQATTAITDWLQQEKRSFSDIAKLIQQHSDTWVTERTWLGLTYRFYFLKIGNTTLSMETRLIGEETKKEHILFICISSAHASPMVYRSYDEKSSLDNIVKVPPLLTQNAAPM</sequence>
<evidence type="ECO:0000313" key="2">
    <source>
        <dbReference type="Proteomes" id="UP000523087"/>
    </source>
</evidence>
<dbReference type="AlphaFoldDB" id="A0A7W0C0M2"/>
<evidence type="ECO:0000313" key="1">
    <source>
        <dbReference type="EMBL" id="MBA2875514.1"/>
    </source>
</evidence>
<comment type="caution">
    <text evidence="1">The sequence shown here is derived from an EMBL/GenBank/DDBJ whole genome shotgun (WGS) entry which is preliminary data.</text>
</comment>
<dbReference type="RefSeq" id="WP_181556306.1">
    <property type="nucleotide sequence ID" value="NZ_JACDUT010000006.1"/>
</dbReference>
<reference evidence="1 2" key="1">
    <citation type="submission" date="2020-07" db="EMBL/GenBank/DDBJ databases">
        <title>Genomic Encyclopedia of Type Strains, Phase IV (KMG-IV): sequencing the most valuable type-strain genomes for metagenomic binning, comparative biology and taxonomic classification.</title>
        <authorList>
            <person name="Goeker M."/>
        </authorList>
    </citation>
    <scope>NUCLEOTIDE SEQUENCE [LARGE SCALE GENOMIC DNA]</scope>
    <source>
        <strain evidence="1 2">DSM 15730</strain>
    </source>
</reference>
<gene>
    <name evidence="1" type="ORF">HNR31_002302</name>
</gene>
<dbReference type="EMBL" id="JACDUT010000006">
    <property type="protein sequence ID" value="MBA2875514.1"/>
    <property type="molecule type" value="Genomic_DNA"/>
</dbReference>
<protein>
    <submittedName>
        <fullName evidence="1">Uncharacterized protein</fullName>
    </submittedName>
</protein>
<name>A0A7W0C0M2_9BACL</name>